<dbReference type="PROSITE" id="PS50109">
    <property type="entry name" value="HIS_KIN"/>
    <property type="match status" value="1"/>
</dbReference>
<evidence type="ECO:0000256" key="13">
    <source>
        <dbReference type="SAM" id="Phobius"/>
    </source>
</evidence>
<evidence type="ECO:0000256" key="2">
    <source>
        <dbReference type="ARBA" id="ARBA00004651"/>
    </source>
</evidence>
<proteinExistence type="predicted"/>
<dbReference type="SUPFAM" id="SSF47384">
    <property type="entry name" value="Homodimeric domain of signal transducing histidine kinase"/>
    <property type="match status" value="1"/>
</dbReference>
<dbReference type="Pfam" id="PF00512">
    <property type="entry name" value="HisKA"/>
    <property type="match status" value="1"/>
</dbReference>
<feature type="transmembrane region" description="Helical" evidence="13">
    <location>
        <begin position="9"/>
        <end position="28"/>
    </location>
</feature>
<comment type="subcellular location">
    <subcellularLocation>
        <location evidence="2">Cell membrane</location>
        <topology evidence="2">Multi-pass membrane protein</topology>
    </subcellularLocation>
</comment>
<dbReference type="InterPro" id="IPR036890">
    <property type="entry name" value="HATPase_C_sf"/>
</dbReference>
<evidence type="ECO:0000313" key="15">
    <source>
        <dbReference type="EMBL" id="OPX47024.1"/>
    </source>
</evidence>
<dbReference type="SUPFAM" id="SSF55874">
    <property type="entry name" value="ATPase domain of HSP90 chaperone/DNA topoisomerase II/histidine kinase"/>
    <property type="match status" value="1"/>
</dbReference>
<dbReference type="OrthoDB" id="9773956at2"/>
<dbReference type="InterPro" id="IPR003594">
    <property type="entry name" value="HATPase_dom"/>
</dbReference>
<dbReference type="GO" id="GO:0016036">
    <property type="term" value="P:cellular response to phosphate starvation"/>
    <property type="evidence" value="ECO:0007669"/>
    <property type="project" value="TreeGrafter"/>
</dbReference>
<evidence type="ECO:0000256" key="8">
    <source>
        <dbReference type="ARBA" id="ARBA00022777"/>
    </source>
</evidence>
<dbReference type="PRINTS" id="PR00344">
    <property type="entry name" value="BCTRLSENSOR"/>
</dbReference>
<feature type="coiled-coil region" evidence="12">
    <location>
        <begin position="173"/>
        <end position="200"/>
    </location>
</feature>
<dbReference type="InterPro" id="IPR004358">
    <property type="entry name" value="Sig_transdc_His_kin-like_C"/>
</dbReference>
<protein>
    <recommendedName>
        <fullName evidence="3">histidine kinase</fullName>
        <ecNumber evidence="3">2.7.13.3</ecNumber>
    </recommendedName>
</protein>
<evidence type="ECO:0000313" key="16">
    <source>
        <dbReference type="Proteomes" id="UP000191448"/>
    </source>
</evidence>
<comment type="catalytic activity">
    <reaction evidence="1">
        <text>ATP + protein L-histidine = ADP + protein N-phospho-L-histidine.</text>
        <dbReference type="EC" id="2.7.13.3"/>
    </reaction>
</comment>
<gene>
    <name evidence="15" type="primary">phoR_4</name>
    <name evidence="15" type="ORF">CLTHE_22620</name>
</gene>
<organism evidence="15 16">
    <name type="scientific">Clostridium thermobutyricum DSM 4928</name>
    <dbReference type="NCBI Taxonomy" id="1121339"/>
    <lineage>
        <taxon>Bacteria</taxon>
        <taxon>Bacillati</taxon>
        <taxon>Bacillota</taxon>
        <taxon>Clostridia</taxon>
        <taxon>Eubacteriales</taxon>
        <taxon>Clostridiaceae</taxon>
        <taxon>Clostridium</taxon>
    </lineage>
</organism>
<evidence type="ECO:0000256" key="7">
    <source>
        <dbReference type="ARBA" id="ARBA00022692"/>
    </source>
</evidence>
<keyword evidence="12" id="KW-0175">Coiled coil</keyword>
<dbReference type="RefSeq" id="WP_080023517.1">
    <property type="nucleotide sequence ID" value="NZ_LTAY01000059.1"/>
</dbReference>
<dbReference type="AlphaFoldDB" id="A0A1V4ST62"/>
<reference evidence="15 16" key="1">
    <citation type="submission" date="2016-02" db="EMBL/GenBank/DDBJ databases">
        <title>Genome sequence of Clostridium thermobutyricum DSM 4928.</title>
        <authorList>
            <person name="Poehlein A."/>
            <person name="Daniel R."/>
        </authorList>
    </citation>
    <scope>NUCLEOTIDE SEQUENCE [LARGE SCALE GENOMIC DNA]</scope>
    <source>
        <strain evidence="15 16">DSM 4928</strain>
    </source>
</reference>
<evidence type="ECO:0000256" key="3">
    <source>
        <dbReference type="ARBA" id="ARBA00012438"/>
    </source>
</evidence>
<dbReference type="PANTHER" id="PTHR45453:SF2">
    <property type="entry name" value="HISTIDINE KINASE"/>
    <property type="match status" value="1"/>
</dbReference>
<keyword evidence="6 15" id="KW-0808">Transferase</keyword>
<feature type="transmembrane region" description="Helical" evidence="13">
    <location>
        <begin position="104"/>
        <end position="125"/>
    </location>
</feature>
<keyword evidence="10" id="KW-0902">Two-component regulatory system</keyword>
<sequence>MDLNERGKNILVASVLFLIFGAFLIFVFNSTLKEINNAYIKQNISIIGALSKSKSFDEDKIIAAITKGNYDDYSIGKDILEKYSYKEGLDLSLNPIMNNIEKNLYRNIIIVWITLSLILLFLIYLRDKKNLMLSTELINRANRIIEGDFSENNNYKLKDGTFETLYESFSLMEDRIKRDISELKKEKINLKNIINDISHQLKTPLTALISYNYILKDYKNMNNYDIENFIELSAGQLERMDWLTITLLKYARLEGDVVDYKMEDISILDTISEAIAPLKIKAEEKNQNISINYENGSFILRHDIKWISEALSNIIKNGIEHTGNGGKIEILIRESPIYLEVEIKDNGEGIEEDKLKKIFERFYKNSSEKKPKSIGIGLALSKSIIEKHNGSIKVKSKLGEGTSFIITFIK</sequence>
<dbReference type="GO" id="GO:0004721">
    <property type="term" value="F:phosphoprotein phosphatase activity"/>
    <property type="evidence" value="ECO:0007669"/>
    <property type="project" value="TreeGrafter"/>
</dbReference>
<dbReference type="Gene3D" id="3.30.565.10">
    <property type="entry name" value="Histidine kinase-like ATPase, C-terminal domain"/>
    <property type="match status" value="1"/>
</dbReference>
<keyword evidence="4" id="KW-1003">Cell membrane</keyword>
<evidence type="ECO:0000256" key="12">
    <source>
        <dbReference type="SAM" id="Coils"/>
    </source>
</evidence>
<keyword evidence="11 13" id="KW-0472">Membrane</keyword>
<evidence type="ECO:0000256" key="6">
    <source>
        <dbReference type="ARBA" id="ARBA00022679"/>
    </source>
</evidence>
<dbReference type="PANTHER" id="PTHR45453">
    <property type="entry name" value="PHOSPHATE REGULON SENSOR PROTEIN PHOR"/>
    <property type="match status" value="1"/>
</dbReference>
<keyword evidence="8" id="KW-0418">Kinase</keyword>
<evidence type="ECO:0000256" key="4">
    <source>
        <dbReference type="ARBA" id="ARBA00022475"/>
    </source>
</evidence>
<dbReference type="InterPro" id="IPR005467">
    <property type="entry name" value="His_kinase_dom"/>
</dbReference>
<dbReference type="SMART" id="SM00388">
    <property type="entry name" value="HisKA"/>
    <property type="match status" value="1"/>
</dbReference>
<keyword evidence="7 13" id="KW-0812">Transmembrane</keyword>
<dbReference type="GO" id="GO:0000155">
    <property type="term" value="F:phosphorelay sensor kinase activity"/>
    <property type="evidence" value="ECO:0007669"/>
    <property type="project" value="InterPro"/>
</dbReference>
<comment type="caution">
    <text evidence="15">The sequence shown here is derived from an EMBL/GenBank/DDBJ whole genome shotgun (WGS) entry which is preliminary data.</text>
</comment>
<dbReference type="GO" id="GO:0005886">
    <property type="term" value="C:plasma membrane"/>
    <property type="evidence" value="ECO:0007669"/>
    <property type="project" value="UniProtKB-SubCell"/>
</dbReference>
<evidence type="ECO:0000256" key="9">
    <source>
        <dbReference type="ARBA" id="ARBA00022989"/>
    </source>
</evidence>
<evidence type="ECO:0000256" key="10">
    <source>
        <dbReference type="ARBA" id="ARBA00023012"/>
    </source>
</evidence>
<dbReference type="EMBL" id="LTAY01000059">
    <property type="protein sequence ID" value="OPX47024.1"/>
    <property type="molecule type" value="Genomic_DNA"/>
</dbReference>
<dbReference type="InterPro" id="IPR003661">
    <property type="entry name" value="HisK_dim/P_dom"/>
</dbReference>
<dbReference type="Pfam" id="PF02518">
    <property type="entry name" value="HATPase_c"/>
    <property type="match status" value="1"/>
</dbReference>
<name>A0A1V4ST62_9CLOT</name>
<dbReference type="CDD" id="cd00082">
    <property type="entry name" value="HisKA"/>
    <property type="match status" value="1"/>
</dbReference>
<dbReference type="InterPro" id="IPR050351">
    <property type="entry name" value="BphY/WalK/GraS-like"/>
</dbReference>
<dbReference type="EC" id="2.7.13.3" evidence="3"/>
<keyword evidence="9 13" id="KW-1133">Transmembrane helix</keyword>
<evidence type="ECO:0000256" key="11">
    <source>
        <dbReference type="ARBA" id="ARBA00023136"/>
    </source>
</evidence>
<evidence type="ECO:0000256" key="1">
    <source>
        <dbReference type="ARBA" id="ARBA00000085"/>
    </source>
</evidence>
<dbReference type="Proteomes" id="UP000191448">
    <property type="component" value="Unassembled WGS sequence"/>
</dbReference>
<dbReference type="Gene3D" id="1.10.287.130">
    <property type="match status" value="1"/>
</dbReference>
<feature type="domain" description="Histidine kinase" evidence="14">
    <location>
        <begin position="196"/>
        <end position="410"/>
    </location>
</feature>
<dbReference type="InterPro" id="IPR036097">
    <property type="entry name" value="HisK_dim/P_sf"/>
</dbReference>
<keyword evidence="5" id="KW-0597">Phosphoprotein</keyword>
<evidence type="ECO:0000259" key="14">
    <source>
        <dbReference type="PROSITE" id="PS50109"/>
    </source>
</evidence>
<accession>A0A1V4ST62</accession>
<evidence type="ECO:0000256" key="5">
    <source>
        <dbReference type="ARBA" id="ARBA00022553"/>
    </source>
</evidence>
<dbReference type="SMART" id="SM00387">
    <property type="entry name" value="HATPase_c"/>
    <property type="match status" value="1"/>
</dbReference>
<dbReference type="CDD" id="cd00075">
    <property type="entry name" value="HATPase"/>
    <property type="match status" value="1"/>
</dbReference>